<evidence type="ECO:0000313" key="3">
    <source>
        <dbReference type="Proteomes" id="UP001341840"/>
    </source>
</evidence>
<sequence>MAALKLLLSQARRHHFLFKHPSRFHSPFSVSSHRLLSSSSPPPQDQQDLPNQPQDHPPQRRPSFQSVPIQPVSYPLKPKDPAPQQTESSEPQFPREPPPPSPPPPPPRRPVWAESREESQRAWTREDIRYVKDAPSIEPVSYPLRVAPLPEDKVGDDPGVATAEGGNEEVEKERRMLEVEDQIRKKMEEEKMKVPFPMLIMPKRNETPPVLDLNEAIRKVKASVKAKFDETVEAHLRLGIDSKRTELAVRGTVILPHGAPKAVSVAVFAEGAEAEEARNAGADIVGGKELIEEIASGNNKLKVDKCFSTPGMAPQLGKIAQYLRKRRLMPDKKLGTLTSDIAGQLKELRQGRIEFKMESKSILHIGVGKVSYTEEALRENIGAFMNAVLLAKPAGLKKTSKYAGYVLSVHLSSTMGPGVPVSIQSLSKAADNYKKVHVV</sequence>
<evidence type="ECO:0000256" key="1">
    <source>
        <dbReference type="SAM" id="MobiDB-lite"/>
    </source>
</evidence>
<organism evidence="2 3">
    <name type="scientific">Stylosanthes scabra</name>
    <dbReference type="NCBI Taxonomy" id="79078"/>
    <lineage>
        <taxon>Eukaryota</taxon>
        <taxon>Viridiplantae</taxon>
        <taxon>Streptophyta</taxon>
        <taxon>Embryophyta</taxon>
        <taxon>Tracheophyta</taxon>
        <taxon>Spermatophyta</taxon>
        <taxon>Magnoliopsida</taxon>
        <taxon>eudicotyledons</taxon>
        <taxon>Gunneridae</taxon>
        <taxon>Pentapetalae</taxon>
        <taxon>rosids</taxon>
        <taxon>fabids</taxon>
        <taxon>Fabales</taxon>
        <taxon>Fabaceae</taxon>
        <taxon>Papilionoideae</taxon>
        <taxon>50 kb inversion clade</taxon>
        <taxon>dalbergioids sensu lato</taxon>
        <taxon>Dalbergieae</taxon>
        <taxon>Pterocarpus clade</taxon>
        <taxon>Stylosanthes</taxon>
    </lineage>
</organism>
<proteinExistence type="predicted"/>
<keyword evidence="3" id="KW-1185">Reference proteome</keyword>
<comment type="caution">
    <text evidence="2">The sequence shown here is derived from an EMBL/GenBank/DDBJ whole genome shotgun (WGS) entry which is preliminary data.</text>
</comment>
<dbReference type="SUPFAM" id="SSF56808">
    <property type="entry name" value="Ribosomal protein L1"/>
    <property type="match status" value="1"/>
</dbReference>
<gene>
    <name evidence="2" type="ORF">PIB30_017179</name>
</gene>
<reference evidence="2 3" key="1">
    <citation type="journal article" date="2023" name="Plants (Basel)">
        <title>Bridging the Gap: Combining Genomics and Transcriptomics Approaches to Understand Stylosanthes scabra, an Orphan Legume from the Brazilian Caatinga.</title>
        <authorList>
            <person name="Ferreira-Neto J.R.C."/>
            <person name="da Silva M.D."/>
            <person name="Binneck E."/>
            <person name="de Melo N.F."/>
            <person name="da Silva R.H."/>
            <person name="de Melo A.L.T.M."/>
            <person name="Pandolfi V."/>
            <person name="Bustamante F.O."/>
            <person name="Brasileiro-Vidal A.C."/>
            <person name="Benko-Iseppon A.M."/>
        </authorList>
    </citation>
    <scope>NUCLEOTIDE SEQUENCE [LARGE SCALE GENOMIC DNA]</scope>
    <source>
        <tissue evidence="2">Leaves</tissue>
    </source>
</reference>
<dbReference type="Pfam" id="PF00687">
    <property type="entry name" value="Ribosomal_L1"/>
    <property type="match status" value="1"/>
</dbReference>
<dbReference type="InterPro" id="IPR023674">
    <property type="entry name" value="Ribosomal_uL1-like"/>
</dbReference>
<dbReference type="CDD" id="cd00403">
    <property type="entry name" value="Ribosomal_L1"/>
    <property type="match status" value="1"/>
</dbReference>
<dbReference type="InterPro" id="IPR016095">
    <property type="entry name" value="Ribosomal_uL1_3-a/b-sand"/>
</dbReference>
<dbReference type="Gene3D" id="3.30.190.20">
    <property type="match status" value="1"/>
</dbReference>
<feature type="compositionally biased region" description="Pro residues" evidence="1">
    <location>
        <begin position="94"/>
        <end position="109"/>
    </location>
</feature>
<evidence type="ECO:0008006" key="4">
    <source>
        <dbReference type="Google" id="ProtNLM"/>
    </source>
</evidence>
<feature type="compositionally biased region" description="Low complexity" evidence="1">
    <location>
        <begin position="28"/>
        <end position="54"/>
    </location>
</feature>
<dbReference type="InterPro" id="IPR028364">
    <property type="entry name" value="Ribosomal_uL1/biogenesis"/>
</dbReference>
<dbReference type="EMBL" id="JASCZI010211498">
    <property type="protein sequence ID" value="MED6193213.1"/>
    <property type="molecule type" value="Genomic_DNA"/>
</dbReference>
<dbReference type="PANTHER" id="PTHR36427:SF4">
    <property type="entry name" value="RIBOSOMAL PROTEIN L1P_L10E FAMILY"/>
    <property type="match status" value="1"/>
</dbReference>
<accession>A0ABU6X8B5</accession>
<protein>
    <recommendedName>
        <fullName evidence="4">50S ribosomal protein L1</fullName>
    </recommendedName>
</protein>
<feature type="region of interest" description="Disordered" evidence="1">
    <location>
        <begin position="148"/>
        <end position="167"/>
    </location>
</feature>
<dbReference type="Proteomes" id="UP001341840">
    <property type="component" value="Unassembled WGS sequence"/>
</dbReference>
<evidence type="ECO:0000313" key="2">
    <source>
        <dbReference type="EMBL" id="MED6193213.1"/>
    </source>
</evidence>
<dbReference type="Gene3D" id="3.40.50.790">
    <property type="match status" value="1"/>
</dbReference>
<dbReference type="PANTHER" id="PTHR36427">
    <property type="entry name" value="54S RIBOSOMAL PROTEIN L1, MITOCHONDRIAL"/>
    <property type="match status" value="1"/>
</dbReference>
<feature type="region of interest" description="Disordered" evidence="1">
    <location>
        <begin position="28"/>
        <end position="118"/>
    </location>
</feature>
<name>A0ABU6X8B5_9FABA</name>